<reference evidence="1 2" key="1">
    <citation type="submission" date="2017-06" db="EMBL/GenBank/DDBJ databases">
        <title>Novel microbial phyla capable of carbon fixation and sulfur reduction in deep-sea sediments.</title>
        <authorList>
            <person name="Huang J."/>
            <person name="Baker B."/>
            <person name="Wang Y."/>
        </authorList>
    </citation>
    <scope>NUCLEOTIDE SEQUENCE [LARGE SCALE GENOMIC DNA]</scope>
    <source>
        <strain evidence="1">B3_LCP</strain>
    </source>
</reference>
<dbReference type="EMBL" id="NJBN01000004">
    <property type="protein sequence ID" value="TKJ40710.1"/>
    <property type="molecule type" value="Genomic_DNA"/>
</dbReference>
<proteinExistence type="predicted"/>
<sequence length="60" mass="7134">MITTEKKEDITPICPHCKKELNKIFFQELKYDWGKRYLHFCPECRACLGVSHRKGPMFGM</sequence>
<gene>
    <name evidence="1" type="ORF">CEE37_07025</name>
</gene>
<dbReference type="AlphaFoldDB" id="A0A532V0G9"/>
<name>A0A532V0G9_UNCL8</name>
<dbReference type="Proteomes" id="UP000319619">
    <property type="component" value="Unassembled WGS sequence"/>
</dbReference>
<accession>A0A532V0G9</accession>
<organism evidence="1 2">
    <name type="scientific">candidate division LCP-89 bacterium B3_LCP</name>
    <dbReference type="NCBI Taxonomy" id="2012998"/>
    <lineage>
        <taxon>Bacteria</taxon>
        <taxon>Pseudomonadati</taxon>
        <taxon>Bacteria division LCP-89</taxon>
    </lineage>
</organism>
<evidence type="ECO:0000313" key="1">
    <source>
        <dbReference type="EMBL" id="TKJ40710.1"/>
    </source>
</evidence>
<evidence type="ECO:0000313" key="2">
    <source>
        <dbReference type="Proteomes" id="UP000319619"/>
    </source>
</evidence>
<protein>
    <submittedName>
        <fullName evidence="1">Uncharacterized protein</fullName>
    </submittedName>
</protein>
<comment type="caution">
    <text evidence="1">The sequence shown here is derived from an EMBL/GenBank/DDBJ whole genome shotgun (WGS) entry which is preliminary data.</text>
</comment>